<dbReference type="Gene3D" id="2.60.40.10">
    <property type="entry name" value="Immunoglobulins"/>
    <property type="match status" value="2"/>
</dbReference>
<sequence length="237" mass="25215">MIRSRLSRIETKKEKRRLSLAIGGIVAILILVPLFGVKALIGFSVFVDSLRGGSPASTVQNQVVLLPPTLDPPAIATNTATISISGKGQANNTLIVYLNNAEFKKQSIPTDGAFTINAVPLSDGPNTISAKLTDEKGNTSDLSNVVSVTYANTPPKLDITGPEDNTTTNGDPNTVAVTGATDDNITVTINDRFVVVKSDNTFSYSYPLNEGDNILNILAQDAAGNQTKVTRKVTYHR</sequence>
<name>A0A1F6BF45_9BACT</name>
<organism evidence="3 4">
    <name type="scientific">Candidatus Gottesmanbacteria bacterium RIFOXYB1_FULL_47_11</name>
    <dbReference type="NCBI Taxonomy" id="1798401"/>
    <lineage>
        <taxon>Bacteria</taxon>
        <taxon>Candidatus Gottesmaniibacteriota</taxon>
    </lineage>
</organism>
<comment type="caution">
    <text evidence="3">The sequence shown here is derived from an EMBL/GenBank/DDBJ whole genome shotgun (WGS) entry which is preliminary data.</text>
</comment>
<dbReference type="EMBL" id="MFKE01000013">
    <property type="protein sequence ID" value="OGG35554.1"/>
    <property type="molecule type" value="Genomic_DNA"/>
</dbReference>
<dbReference type="Proteomes" id="UP000176186">
    <property type="component" value="Unassembled WGS sequence"/>
</dbReference>
<evidence type="ECO:0000313" key="3">
    <source>
        <dbReference type="EMBL" id="OGG35554.1"/>
    </source>
</evidence>
<evidence type="ECO:0000256" key="1">
    <source>
        <dbReference type="SAM" id="Phobius"/>
    </source>
</evidence>
<keyword evidence="1" id="KW-0472">Membrane</keyword>
<dbReference type="InterPro" id="IPR041498">
    <property type="entry name" value="Big_6"/>
</dbReference>
<dbReference type="Pfam" id="PF17936">
    <property type="entry name" value="Big_6"/>
    <property type="match status" value="1"/>
</dbReference>
<evidence type="ECO:0000259" key="2">
    <source>
        <dbReference type="Pfam" id="PF17936"/>
    </source>
</evidence>
<keyword evidence="1" id="KW-1133">Transmembrane helix</keyword>
<protein>
    <recommendedName>
        <fullName evidence="2">Bacterial Ig domain-containing protein</fullName>
    </recommendedName>
</protein>
<feature type="transmembrane region" description="Helical" evidence="1">
    <location>
        <begin position="20"/>
        <end position="47"/>
    </location>
</feature>
<feature type="domain" description="Bacterial Ig" evidence="2">
    <location>
        <begin position="75"/>
        <end position="146"/>
    </location>
</feature>
<reference evidence="3 4" key="1">
    <citation type="journal article" date="2016" name="Nat. Commun.">
        <title>Thousands of microbial genomes shed light on interconnected biogeochemical processes in an aquifer system.</title>
        <authorList>
            <person name="Anantharaman K."/>
            <person name="Brown C.T."/>
            <person name="Hug L.A."/>
            <person name="Sharon I."/>
            <person name="Castelle C.J."/>
            <person name="Probst A.J."/>
            <person name="Thomas B.C."/>
            <person name="Singh A."/>
            <person name="Wilkins M.J."/>
            <person name="Karaoz U."/>
            <person name="Brodie E.L."/>
            <person name="Williams K.H."/>
            <person name="Hubbard S.S."/>
            <person name="Banfield J.F."/>
        </authorList>
    </citation>
    <scope>NUCLEOTIDE SEQUENCE [LARGE SCALE GENOMIC DNA]</scope>
</reference>
<dbReference type="AlphaFoldDB" id="A0A1F6BF45"/>
<dbReference type="InterPro" id="IPR013783">
    <property type="entry name" value="Ig-like_fold"/>
</dbReference>
<evidence type="ECO:0000313" key="4">
    <source>
        <dbReference type="Proteomes" id="UP000176186"/>
    </source>
</evidence>
<keyword evidence="1" id="KW-0812">Transmembrane</keyword>
<accession>A0A1F6BF45</accession>
<dbReference type="Pfam" id="PF09136">
    <property type="entry name" value="Glucodextran_B"/>
    <property type="match status" value="1"/>
</dbReference>
<dbReference type="STRING" id="1798401.A2363_03460"/>
<proteinExistence type="predicted"/>
<gene>
    <name evidence="3" type="ORF">A2363_03460</name>
</gene>